<name>N4WPH3_9BACI</name>
<dbReference type="RefSeq" id="WP_003470828.1">
    <property type="nucleotide sequence ID" value="NZ_APML01000046.1"/>
</dbReference>
<feature type="transmembrane region" description="Helical" evidence="1">
    <location>
        <begin position="297"/>
        <end position="315"/>
    </location>
</feature>
<dbReference type="AlphaFoldDB" id="N4WPH3"/>
<feature type="transmembrane region" description="Helical" evidence="1">
    <location>
        <begin position="429"/>
        <end position="459"/>
    </location>
</feature>
<protein>
    <submittedName>
        <fullName evidence="2">Uncharacterized protein</fullName>
    </submittedName>
</protein>
<feature type="transmembrane region" description="Helical" evidence="1">
    <location>
        <begin position="321"/>
        <end position="340"/>
    </location>
</feature>
<dbReference type="Proteomes" id="UP000012283">
    <property type="component" value="Unassembled WGS sequence"/>
</dbReference>
<reference evidence="2 3" key="1">
    <citation type="submission" date="2013-03" db="EMBL/GenBank/DDBJ databases">
        <title>Draft genome sequence of Gracibacillus halophilus YIM-C55.5, a moderately halophilic and thermophilic organism from the Xiaochaidamu salt lake.</title>
        <authorList>
            <person name="Sugumar T."/>
            <person name="Polireddy D.R."/>
            <person name="Antony A."/>
            <person name="Madhava Y.R."/>
            <person name="Sivakumar N."/>
        </authorList>
    </citation>
    <scope>NUCLEOTIDE SEQUENCE [LARGE SCALE GENOMIC DNA]</scope>
    <source>
        <strain evidence="2 3">YIM-C55.5</strain>
    </source>
</reference>
<evidence type="ECO:0000256" key="1">
    <source>
        <dbReference type="SAM" id="Phobius"/>
    </source>
</evidence>
<dbReference type="OrthoDB" id="2958038at2"/>
<feature type="transmembrane region" description="Helical" evidence="1">
    <location>
        <begin position="178"/>
        <end position="195"/>
    </location>
</feature>
<feature type="transmembrane region" description="Helical" evidence="1">
    <location>
        <begin position="201"/>
        <end position="218"/>
    </location>
</feature>
<keyword evidence="1" id="KW-0472">Membrane</keyword>
<comment type="caution">
    <text evidence="2">The sequence shown here is derived from an EMBL/GenBank/DDBJ whole genome shotgun (WGS) entry which is preliminary data.</text>
</comment>
<keyword evidence="3" id="KW-1185">Reference proteome</keyword>
<feature type="transmembrane region" description="Helical" evidence="1">
    <location>
        <begin position="388"/>
        <end position="409"/>
    </location>
</feature>
<accession>N4WPH3</accession>
<feature type="transmembrane region" description="Helical" evidence="1">
    <location>
        <begin position="121"/>
        <end position="141"/>
    </location>
</feature>
<evidence type="ECO:0000313" key="2">
    <source>
        <dbReference type="EMBL" id="ENH96380.1"/>
    </source>
</evidence>
<sequence length="473" mass="56962">MNSTWSILQFLQKHRIQKKQKLYKLAFGVAFDWTIAIYIAFFAFFLLFIAYDELKNMESLFISYGERIDQWFPLVVIGLIGKMLALSFQHPQIVITSAEWKLTSLPFSMKKIWRIFYVAEWAKRACFYLVMFLFISVIFPFDRELLFTWFLTLFVASSLLILPQWHLFQLAGRQKMQWYLFIVFMMIIWRFVSLILDDTIWLVIVVGCLLFVNLFLWMKRFQQVDWMKVIDANDVRVWRMFFIEKMSDVEIESTQRQGIFSQIFRTEKDRQPFPYKNERVVFRRIWKRTLLKAKGQLLQLIGSIVLVLFILGSLGQWEFGLAISLTMFMFTKIIGSYFYEGLHEKMIHSLPWRIQMIKRSFLDWTIRLAVIYCILLLVAFIVLQTTSIFMFIQFILYISSLYYLLQLTINEHIYRFHHKWWKKPWQQNLIVIGIYIVMACSIALPLFSLFFVIVLGIMLQYKKEWNKFLKSIS</sequence>
<feature type="transmembrane region" description="Helical" evidence="1">
    <location>
        <begin position="71"/>
        <end position="88"/>
    </location>
</feature>
<feature type="transmembrane region" description="Helical" evidence="1">
    <location>
        <begin position="25"/>
        <end position="51"/>
    </location>
</feature>
<feature type="transmembrane region" description="Helical" evidence="1">
    <location>
        <begin position="361"/>
        <end position="382"/>
    </location>
</feature>
<dbReference type="STRING" id="1308866.J416_11070"/>
<dbReference type="eggNOG" id="ENOG5032T3Y">
    <property type="taxonomic scope" value="Bacteria"/>
</dbReference>
<keyword evidence="1" id="KW-1133">Transmembrane helix</keyword>
<feature type="transmembrane region" description="Helical" evidence="1">
    <location>
        <begin position="147"/>
        <end position="166"/>
    </location>
</feature>
<proteinExistence type="predicted"/>
<gene>
    <name evidence="2" type="ORF">J416_11070</name>
</gene>
<keyword evidence="1" id="KW-0812">Transmembrane</keyword>
<organism evidence="2 3">
    <name type="scientific">Gracilibacillus halophilus YIM-C55.5</name>
    <dbReference type="NCBI Taxonomy" id="1308866"/>
    <lineage>
        <taxon>Bacteria</taxon>
        <taxon>Bacillati</taxon>
        <taxon>Bacillota</taxon>
        <taxon>Bacilli</taxon>
        <taxon>Bacillales</taxon>
        <taxon>Bacillaceae</taxon>
        <taxon>Gracilibacillus</taxon>
    </lineage>
</organism>
<dbReference type="EMBL" id="APML01000046">
    <property type="protein sequence ID" value="ENH96380.1"/>
    <property type="molecule type" value="Genomic_DNA"/>
</dbReference>
<evidence type="ECO:0000313" key="3">
    <source>
        <dbReference type="Proteomes" id="UP000012283"/>
    </source>
</evidence>
<dbReference type="PATRIC" id="fig|1308866.3.peg.2244"/>